<dbReference type="CDD" id="cd02199">
    <property type="entry name" value="YjgF_YER057c_UK114_like_1"/>
    <property type="match status" value="1"/>
</dbReference>
<dbReference type="OrthoDB" id="9806229at2"/>
<dbReference type="Gene3D" id="3.30.1330.40">
    <property type="entry name" value="RutC-like"/>
    <property type="match status" value="1"/>
</dbReference>
<dbReference type="SUPFAM" id="SSF55298">
    <property type="entry name" value="YjgF-like"/>
    <property type="match status" value="1"/>
</dbReference>
<dbReference type="PANTHER" id="PTHR43760:SF1">
    <property type="entry name" value="ENDORIBONUCLEASE L-PSP_CHORISMATE MUTASE-LIKE DOMAIN-CONTAINING PROTEIN"/>
    <property type="match status" value="1"/>
</dbReference>
<sequence>MSHLARITELGFTLPAVVAPLAAYVPATQVGNQVWTSGQLPVADGALPATGKVGAEVSAEQAKEYAQIAALNALAAIDAEVGIDNVTRVIKVVGFVSSAPDFYEQAAVINGASELIGEIFGEAGAHARSAVGVAVLPKDSPVEIEVIVEFSK</sequence>
<reference evidence="2 4" key="1">
    <citation type="submission" date="2014-08" db="EMBL/GenBank/DDBJ databases">
        <title>Complete genome sequence of Corynebacterium flavescens OJ8(T)(=DSM 20296(T)), isolated from cheese.</title>
        <authorList>
            <person name="Ruckert C."/>
            <person name="Albersmeier A."/>
            <person name="Winkler A."/>
            <person name="Kalinowski J."/>
        </authorList>
    </citation>
    <scope>NUCLEOTIDE SEQUENCE [LARGE SCALE GENOMIC DNA]</scope>
    <source>
        <strain evidence="2 4">OJ8</strain>
    </source>
</reference>
<dbReference type="Proteomes" id="UP000185479">
    <property type="component" value="Chromosome"/>
</dbReference>
<organism evidence="2 4">
    <name type="scientific">Corynebacterium flavescens</name>
    <dbReference type="NCBI Taxonomy" id="28028"/>
    <lineage>
        <taxon>Bacteria</taxon>
        <taxon>Bacillati</taxon>
        <taxon>Actinomycetota</taxon>
        <taxon>Actinomycetes</taxon>
        <taxon>Mycobacteriales</taxon>
        <taxon>Corynebacteriaceae</taxon>
        <taxon>Corynebacterium</taxon>
    </lineage>
</organism>
<evidence type="ECO:0000313" key="5">
    <source>
        <dbReference type="Proteomes" id="UP000315353"/>
    </source>
</evidence>
<gene>
    <name evidence="3" type="ORF">CFL01nite_18570</name>
    <name evidence="2" type="ORF">CFLV_01385</name>
</gene>
<evidence type="ECO:0000313" key="4">
    <source>
        <dbReference type="Proteomes" id="UP000185479"/>
    </source>
</evidence>
<dbReference type="Proteomes" id="UP000315353">
    <property type="component" value="Unassembled WGS sequence"/>
</dbReference>
<dbReference type="RefSeq" id="WP_075728982.1">
    <property type="nucleotide sequence ID" value="NZ_BJNB01000032.1"/>
</dbReference>
<dbReference type="EMBL" id="BJNB01000032">
    <property type="protein sequence ID" value="GEB98362.1"/>
    <property type="molecule type" value="Genomic_DNA"/>
</dbReference>
<feature type="domain" description="Endoribonuclease L-PSP/chorismate mutase-like" evidence="1">
    <location>
        <begin position="6"/>
        <end position="142"/>
    </location>
</feature>
<dbReference type="Pfam" id="PF14588">
    <property type="entry name" value="YjgF_endoribonc"/>
    <property type="match status" value="1"/>
</dbReference>
<evidence type="ECO:0000313" key="3">
    <source>
        <dbReference type="EMBL" id="GEB98362.1"/>
    </source>
</evidence>
<dbReference type="STRING" id="28028.CFLV_01385"/>
<dbReference type="AlphaFoldDB" id="A0A1L7CJE1"/>
<dbReference type="PANTHER" id="PTHR43760">
    <property type="entry name" value="ENDORIBONUCLEASE-RELATED"/>
    <property type="match status" value="1"/>
</dbReference>
<dbReference type="KEGG" id="cfc:CFLV_01385"/>
<dbReference type="InterPro" id="IPR013813">
    <property type="entry name" value="Endoribo_LPSP/chorism_mut-like"/>
</dbReference>
<dbReference type="EMBL" id="CP009246">
    <property type="protein sequence ID" value="APT85976.1"/>
    <property type="molecule type" value="Genomic_DNA"/>
</dbReference>
<proteinExistence type="predicted"/>
<dbReference type="InterPro" id="IPR035959">
    <property type="entry name" value="RutC-like_sf"/>
</dbReference>
<reference evidence="3 5" key="2">
    <citation type="submission" date="2019-06" db="EMBL/GenBank/DDBJ databases">
        <title>Whole genome shotgun sequence of Corynebacterium flavescens NBRC 14136.</title>
        <authorList>
            <person name="Hosoyama A."/>
            <person name="Uohara A."/>
            <person name="Ohji S."/>
            <person name="Ichikawa N."/>
        </authorList>
    </citation>
    <scope>NUCLEOTIDE SEQUENCE [LARGE SCALE GENOMIC DNA]</scope>
    <source>
        <strain evidence="3 5">NBRC 14136</strain>
    </source>
</reference>
<evidence type="ECO:0000259" key="1">
    <source>
        <dbReference type="Pfam" id="PF14588"/>
    </source>
</evidence>
<accession>A0A1L7CJE1</accession>
<protein>
    <submittedName>
        <fullName evidence="2">LysR family transcriptional regulator</fullName>
    </submittedName>
</protein>
<dbReference type="GeneID" id="82879374"/>
<keyword evidence="4" id="KW-1185">Reference proteome</keyword>
<name>A0A1L7CJE1_CORFL</name>
<evidence type="ECO:0000313" key="2">
    <source>
        <dbReference type="EMBL" id="APT85976.1"/>
    </source>
</evidence>